<sequence length="71" mass="8448">MLLNSKQVQKENVKKYKIEYWSNDGYKTIFTDGRFYNLKAKNGIEITLDLGFDFLKQNGFLDKFVERSKDD</sequence>
<organism evidence="1 2">
    <name type="scientific">Flavobacterium resistens</name>
    <dbReference type="NCBI Taxonomy" id="443612"/>
    <lineage>
        <taxon>Bacteria</taxon>
        <taxon>Pseudomonadati</taxon>
        <taxon>Bacteroidota</taxon>
        <taxon>Flavobacteriia</taxon>
        <taxon>Flavobacteriales</taxon>
        <taxon>Flavobacteriaceae</taxon>
        <taxon>Flavobacterium</taxon>
    </lineage>
</organism>
<dbReference type="RefSeq" id="WP_142450947.1">
    <property type="nucleotide sequence ID" value="NZ_FXTA01000003.1"/>
</dbReference>
<name>A0ABW9Q7A6_9FLAO</name>
<protein>
    <submittedName>
        <fullName evidence="1">Uncharacterized protein</fullName>
    </submittedName>
</protein>
<proteinExistence type="predicted"/>
<gene>
    <name evidence="1" type="ORF">GJU42_12130</name>
</gene>
<keyword evidence="2" id="KW-1185">Reference proteome</keyword>
<dbReference type="Proteomes" id="UP000468990">
    <property type="component" value="Unassembled WGS sequence"/>
</dbReference>
<evidence type="ECO:0000313" key="1">
    <source>
        <dbReference type="EMBL" id="MRX68714.1"/>
    </source>
</evidence>
<reference evidence="1 2" key="1">
    <citation type="submission" date="2019-11" db="EMBL/GenBank/DDBJ databases">
        <title>Flavobacterium resistens genome.</title>
        <authorList>
            <person name="Wilson V.M."/>
            <person name="Newman J.D."/>
        </authorList>
    </citation>
    <scope>NUCLEOTIDE SEQUENCE [LARGE SCALE GENOMIC DNA]</scope>
    <source>
        <strain evidence="1 2">DSM 19382</strain>
    </source>
</reference>
<dbReference type="EMBL" id="WKKG01000006">
    <property type="protein sequence ID" value="MRX68714.1"/>
    <property type="molecule type" value="Genomic_DNA"/>
</dbReference>
<accession>A0ABW9Q7A6</accession>
<evidence type="ECO:0000313" key="2">
    <source>
        <dbReference type="Proteomes" id="UP000468990"/>
    </source>
</evidence>
<comment type="caution">
    <text evidence="1">The sequence shown here is derived from an EMBL/GenBank/DDBJ whole genome shotgun (WGS) entry which is preliminary data.</text>
</comment>